<gene>
    <name evidence="1" type="ORF">O181_013449</name>
</gene>
<dbReference type="Proteomes" id="UP000765509">
    <property type="component" value="Unassembled WGS sequence"/>
</dbReference>
<evidence type="ECO:0000313" key="2">
    <source>
        <dbReference type="Proteomes" id="UP000765509"/>
    </source>
</evidence>
<accession>A0A9Q3BY92</accession>
<dbReference type="OrthoDB" id="2289822at2759"/>
<protein>
    <submittedName>
        <fullName evidence="1">Uncharacterized protein</fullName>
    </submittedName>
</protein>
<proteinExistence type="predicted"/>
<organism evidence="1 2">
    <name type="scientific">Austropuccinia psidii MF-1</name>
    <dbReference type="NCBI Taxonomy" id="1389203"/>
    <lineage>
        <taxon>Eukaryota</taxon>
        <taxon>Fungi</taxon>
        <taxon>Dikarya</taxon>
        <taxon>Basidiomycota</taxon>
        <taxon>Pucciniomycotina</taxon>
        <taxon>Pucciniomycetes</taxon>
        <taxon>Pucciniales</taxon>
        <taxon>Sphaerophragmiaceae</taxon>
        <taxon>Austropuccinia</taxon>
    </lineage>
</organism>
<keyword evidence="2" id="KW-1185">Reference proteome</keyword>
<dbReference type="EMBL" id="AVOT02003514">
    <property type="protein sequence ID" value="MBW0473734.1"/>
    <property type="molecule type" value="Genomic_DNA"/>
</dbReference>
<dbReference type="AlphaFoldDB" id="A0A9Q3BY92"/>
<evidence type="ECO:0000313" key="1">
    <source>
        <dbReference type="EMBL" id="MBW0473734.1"/>
    </source>
</evidence>
<name>A0A9Q3BY92_9BASI</name>
<reference evidence="1" key="1">
    <citation type="submission" date="2021-03" db="EMBL/GenBank/DDBJ databases">
        <title>Draft genome sequence of rust myrtle Austropuccinia psidii MF-1, a brazilian biotype.</title>
        <authorList>
            <person name="Quecine M.C."/>
            <person name="Pachon D.M.R."/>
            <person name="Bonatelli M.L."/>
            <person name="Correr F.H."/>
            <person name="Franceschini L.M."/>
            <person name="Leite T.F."/>
            <person name="Margarido G.R.A."/>
            <person name="Almeida C.A."/>
            <person name="Ferrarezi J.A."/>
            <person name="Labate C.A."/>
        </authorList>
    </citation>
    <scope>NUCLEOTIDE SEQUENCE</scope>
    <source>
        <strain evidence="1">MF-1</strain>
    </source>
</reference>
<sequence>MEYNLASENEDYLEIKGYLSADLIETIRKRLKEVIVPRGISHIPSRIGTAQTGKLKANEWSVLFRTYLPLILLDLFWELGSRNLLLVNVGALFQCTEIIGASSITKDDADLFKQAYATYQNTSEILFPNIRVAPNHHYSMHIPEQLMRWGPLNGISEYGGERLIGILQKFKTSSLNGAVEETLMKKFGQLQRLQHLNPEAEDSPPNEEAPSTIKKKILDDASYDQLLKHLQKRQPKLRHYCDLPHPINSSVLKNSVIEHVYASWRFGMIVSKNMPNDVIYVSNTEGKFEFGRILHILDLGNDKIQKDLLLLIKWFEAVKEREGWRFLIKLMAQLRSKQSNTIACSPNKNIKIQATSDPTCIFSSLSHMDKNQTQIFTKYNKSIRIV</sequence>
<comment type="caution">
    <text evidence="1">The sequence shown here is derived from an EMBL/GenBank/DDBJ whole genome shotgun (WGS) entry which is preliminary data.</text>
</comment>